<gene>
    <name evidence="1" type="ORF">CYD53_10355</name>
</gene>
<protein>
    <submittedName>
        <fullName evidence="1">Uncharacterized protein</fullName>
    </submittedName>
</protein>
<accession>A0A2S4MGS9</accession>
<proteinExistence type="predicted"/>
<keyword evidence="2" id="KW-1185">Reference proteome</keyword>
<name>A0A2S4MGS9_9HYPH</name>
<dbReference type="EMBL" id="PQFZ01000003">
    <property type="protein sequence ID" value="POR53958.1"/>
    <property type="molecule type" value="Genomic_DNA"/>
</dbReference>
<evidence type="ECO:0000313" key="1">
    <source>
        <dbReference type="EMBL" id="POR53958.1"/>
    </source>
</evidence>
<comment type="caution">
    <text evidence="1">The sequence shown here is derived from an EMBL/GenBank/DDBJ whole genome shotgun (WGS) entry which is preliminary data.</text>
</comment>
<dbReference type="Proteomes" id="UP000236919">
    <property type="component" value="Unassembled WGS sequence"/>
</dbReference>
<dbReference type="AlphaFoldDB" id="A0A2S4MGS9"/>
<reference evidence="1 2" key="1">
    <citation type="submission" date="2018-01" db="EMBL/GenBank/DDBJ databases">
        <title>Genomic Encyclopedia of Type Strains, Phase III (KMG-III): the genomes of soil and plant-associated and newly described type strains.</title>
        <authorList>
            <person name="Whitman W."/>
        </authorList>
    </citation>
    <scope>NUCLEOTIDE SEQUENCE [LARGE SCALE GENOMIC DNA]</scope>
    <source>
        <strain evidence="1 2">1131</strain>
    </source>
</reference>
<sequence>MSDGDAFERPMFPPKVQRLGYSITLFLSGNMVNAWLTVSHSQADFNQPLTLHPAIFTQ</sequence>
<dbReference type="RefSeq" id="WP_181011727.1">
    <property type="nucleotide sequence ID" value="NZ_PQFZ01000003.1"/>
</dbReference>
<organism evidence="1 2">
    <name type="scientific">Bosea psychrotolerans</name>
    <dbReference type="NCBI Taxonomy" id="1871628"/>
    <lineage>
        <taxon>Bacteria</taxon>
        <taxon>Pseudomonadati</taxon>
        <taxon>Pseudomonadota</taxon>
        <taxon>Alphaproteobacteria</taxon>
        <taxon>Hyphomicrobiales</taxon>
        <taxon>Boseaceae</taxon>
        <taxon>Bosea</taxon>
    </lineage>
</organism>
<evidence type="ECO:0000313" key="2">
    <source>
        <dbReference type="Proteomes" id="UP000236919"/>
    </source>
</evidence>